<dbReference type="Pfam" id="PF12169">
    <property type="entry name" value="DNA_pol3_gamma3"/>
    <property type="match status" value="1"/>
</dbReference>
<keyword evidence="9 11" id="KW-0239">DNA-directed DNA polymerase</keyword>
<dbReference type="GO" id="GO:0005524">
    <property type="term" value="F:ATP binding"/>
    <property type="evidence" value="ECO:0007669"/>
    <property type="project" value="UniProtKB-KW"/>
</dbReference>
<dbReference type="NCBIfam" id="TIGR02397">
    <property type="entry name" value="dnaX_nterm"/>
    <property type="match status" value="1"/>
</dbReference>
<evidence type="ECO:0000256" key="9">
    <source>
        <dbReference type="ARBA" id="ARBA00022932"/>
    </source>
</evidence>
<dbReference type="EMBL" id="PDJQ01000001">
    <property type="protein sequence ID" value="PFG74746.1"/>
    <property type="molecule type" value="Genomic_DNA"/>
</dbReference>
<evidence type="ECO:0000256" key="11">
    <source>
        <dbReference type="RuleBase" id="RU364063"/>
    </source>
</evidence>
<comment type="catalytic activity">
    <reaction evidence="10 11">
        <text>DNA(n) + a 2'-deoxyribonucleoside 5'-triphosphate = DNA(n+1) + diphosphate</text>
        <dbReference type="Rhea" id="RHEA:22508"/>
        <dbReference type="Rhea" id="RHEA-COMP:17339"/>
        <dbReference type="Rhea" id="RHEA-COMP:17340"/>
        <dbReference type="ChEBI" id="CHEBI:33019"/>
        <dbReference type="ChEBI" id="CHEBI:61560"/>
        <dbReference type="ChEBI" id="CHEBI:173112"/>
        <dbReference type="EC" id="2.7.7.7"/>
    </reaction>
</comment>
<feature type="compositionally biased region" description="Low complexity" evidence="12">
    <location>
        <begin position="355"/>
        <end position="385"/>
    </location>
</feature>
<dbReference type="Proteomes" id="UP000223071">
    <property type="component" value="Unassembled WGS sequence"/>
</dbReference>
<evidence type="ECO:0000256" key="12">
    <source>
        <dbReference type="SAM" id="MobiDB-lite"/>
    </source>
</evidence>
<dbReference type="SUPFAM" id="SSF48019">
    <property type="entry name" value="post-AAA+ oligomerization domain-like"/>
    <property type="match status" value="1"/>
</dbReference>
<dbReference type="InterPro" id="IPR027417">
    <property type="entry name" value="P-loop_NTPase"/>
</dbReference>
<dbReference type="GO" id="GO:0009360">
    <property type="term" value="C:DNA polymerase III complex"/>
    <property type="evidence" value="ECO:0007669"/>
    <property type="project" value="InterPro"/>
</dbReference>
<dbReference type="InterPro" id="IPR012763">
    <property type="entry name" value="DNA_pol_III_sug/sutau_N"/>
</dbReference>
<dbReference type="FunFam" id="3.40.50.300:FF:000014">
    <property type="entry name" value="DNA polymerase III subunit gamma/tau"/>
    <property type="match status" value="1"/>
</dbReference>
<dbReference type="Gene3D" id="3.40.50.300">
    <property type="entry name" value="P-loop containing nucleotide triphosphate hydrolases"/>
    <property type="match status" value="1"/>
</dbReference>
<accession>A0A2A9HIE3</accession>
<organism evidence="14 15">
    <name type="scientific">Tepidiforma thermophila (strain KCTC 52669 / CGMCC 1.13589 / G233)</name>
    <dbReference type="NCBI Taxonomy" id="2761530"/>
    <lineage>
        <taxon>Bacteria</taxon>
        <taxon>Bacillati</taxon>
        <taxon>Chloroflexota</taxon>
        <taxon>Tepidiformia</taxon>
        <taxon>Tepidiformales</taxon>
        <taxon>Tepidiformaceae</taxon>
        <taxon>Tepidiforma</taxon>
    </lineage>
</organism>
<evidence type="ECO:0000256" key="4">
    <source>
        <dbReference type="ARBA" id="ARBA00022705"/>
    </source>
</evidence>
<dbReference type="PRINTS" id="PR00300">
    <property type="entry name" value="CLPPROTEASEA"/>
</dbReference>
<dbReference type="InterPro" id="IPR001270">
    <property type="entry name" value="ClpA/B"/>
</dbReference>
<dbReference type="NCBIfam" id="NF004046">
    <property type="entry name" value="PRK05563.1"/>
    <property type="match status" value="1"/>
</dbReference>
<dbReference type="SMART" id="SM00382">
    <property type="entry name" value="AAA"/>
    <property type="match status" value="1"/>
</dbReference>
<comment type="subunit">
    <text evidence="11">DNA polymerase III contains a core (composed of alpha, epsilon and theta chains) that associates with a tau subunit. This core dimerizes to form the POLIII' complex. PolIII' associates with the gamma complex (composed of gamma, delta, delta', psi and chi chains) and with the beta chain to form the complete DNA polymerase III complex.</text>
</comment>
<evidence type="ECO:0000256" key="7">
    <source>
        <dbReference type="ARBA" id="ARBA00022833"/>
    </source>
</evidence>
<evidence type="ECO:0000256" key="8">
    <source>
        <dbReference type="ARBA" id="ARBA00022840"/>
    </source>
</evidence>
<name>A0A2A9HIE3_TEPT2</name>
<dbReference type="InterPro" id="IPR022754">
    <property type="entry name" value="DNA_pol_III_gamma-3"/>
</dbReference>
<dbReference type="PANTHER" id="PTHR11669">
    <property type="entry name" value="REPLICATION FACTOR C / DNA POLYMERASE III GAMMA-TAU SUBUNIT"/>
    <property type="match status" value="1"/>
</dbReference>
<evidence type="ECO:0000256" key="5">
    <source>
        <dbReference type="ARBA" id="ARBA00022723"/>
    </source>
</evidence>
<protein>
    <recommendedName>
        <fullName evidence="11">DNA polymerase III subunit gamma/tau</fullName>
        <ecNumber evidence="11">2.7.7.7</ecNumber>
    </recommendedName>
</protein>
<dbReference type="InterPro" id="IPR003593">
    <property type="entry name" value="AAA+_ATPase"/>
</dbReference>
<evidence type="ECO:0000256" key="6">
    <source>
        <dbReference type="ARBA" id="ARBA00022741"/>
    </source>
</evidence>
<dbReference type="RefSeq" id="WP_278286866.1">
    <property type="nucleotide sequence ID" value="NZ_PDJQ01000001.1"/>
</dbReference>
<dbReference type="GO" id="GO:0003887">
    <property type="term" value="F:DNA-directed DNA polymerase activity"/>
    <property type="evidence" value="ECO:0007669"/>
    <property type="project" value="UniProtKB-KW"/>
</dbReference>
<evidence type="ECO:0000256" key="2">
    <source>
        <dbReference type="ARBA" id="ARBA00022679"/>
    </source>
</evidence>
<keyword evidence="7" id="KW-0862">Zinc</keyword>
<dbReference type="InterPro" id="IPR045085">
    <property type="entry name" value="HLD_clamp_pol_III_gamma_tau"/>
</dbReference>
<dbReference type="CDD" id="cd00009">
    <property type="entry name" value="AAA"/>
    <property type="match status" value="1"/>
</dbReference>
<keyword evidence="5" id="KW-0479">Metal-binding</keyword>
<comment type="similarity">
    <text evidence="1 11">Belongs to the DnaX/STICHEL family.</text>
</comment>
<dbReference type="PANTHER" id="PTHR11669:SF0">
    <property type="entry name" value="PROTEIN STICHEL-LIKE 2"/>
    <property type="match status" value="1"/>
</dbReference>
<dbReference type="Gene3D" id="1.10.8.60">
    <property type="match status" value="1"/>
</dbReference>
<dbReference type="InterPro" id="IPR050238">
    <property type="entry name" value="DNA_Rep/Repair_Clamp_Loader"/>
</dbReference>
<keyword evidence="15" id="KW-1185">Reference proteome</keyword>
<dbReference type="Pfam" id="PF13177">
    <property type="entry name" value="DNA_pol3_delta2"/>
    <property type="match status" value="1"/>
</dbReference>
<dbReference type="InterPro" id="IPR008921">
    <property type="entry name" value="DNA_pol3_clamp-load_cplx_C"/>
</dbReference>
<keyword evidence="8 11" id="KW-0067">ATP-binding</keyword>
<keyword evidence="6 11" id="KW-0547">Nucleotide-binding</keyword>
<dbReference type="CDD" id="cd18137">
    <property type="entry name" value="HLD_clamp_pol_III_gamma_tau"/>
    <property type="match status" value="1"/>
</dbReference>
<keyword evidence="4 11" id="KW-0235">DNA replication</keyword>
<feature type="domain" description="AAA+ ATPase" evidence="13">
    <location>
        <begin position="33"/>
        <end position="175"/>
    </location>
</feature>
<dbReference type="AlphaFoldDB" id="A0A2A9HIE3"/>
<evidence type="ECO:0000256" key="10">
    <source>
        <dbReference type="ARBA" id="ARBA00049244"/>
    </source>
</evidence>
<comment type="caution">
    <text evidence="14">The sequence shown here is derived from an EMBL/GenBank/DDBJ whole genome shotgun (WGS) entry which is preliminary data.</text>
</comment>
<keyword evidence="2 11" id="KW-0808">Transferase</keyword>
<evidence type="ECO:0000313" key="15">
    <source>
        <dbReference type="Proteomes" id="UP000223071"/>
    </source>
</evidence>
<evidence type="ECO:0000313" key="14">
    <source>
        <dbReference type="EMBL" id="PFG74746.1"/>
    </source>
</evidence>
<comment type="function">
    <text evidence="11">DNA polymerase III is a complex, multichain enzyme responsible for most of the replicative synthesis in bacteria. This DNA polymerase also exhibits 3' to 5' exonuclease activity.</text>
</comment>
<dbReference type="GO" id="GO:0046872">
    <property type="term" value="F:metal ion binding"/>
    <property type="evidence" value="ECO:0007669"/>
    <property type="project" value="UniProtKB-KW"/>
</dbReference>
<sequence length="498" mass="53819">MLYGKWRPKGFAEVVGQDHIVRTLKNALATGQIAHAYLFSGPRGTGKTTTARILARAVNCHQLRDGEPCNACDACRAILSGSALDLIEMDAASNRGIDDVRELREKIAYAPSDLARKVYLLDEVHMLTEGAFNALLKTLEEPPPHAIFILATTDLHKVPATIISRCQRYDFHRVPNDAIVERLAYICEQEGVSVPREGLLAIAIQSRGGLRDAITMLEQVIARYGAQPTVDDVRTALGQVHDSRVAGLVRALLASDLASALDIARSVADDGLDIARFTRGVIDLIRELLALVLRDGTAGRQDELVELARSRADAVPVLVQALSELARADFRLDPASPVPLEVACAAAILGPVSPSQAAPAPAAQRPAPAPAVRPGAAQPAAGQRSTALTREERFARDLYEHCKMVNPSLAMWLNGSFEVLQMDGDELVLGFQRKMPLEKVDTACRPMVEQQAAAILGREVRLTVKLIEGTSQPRREPRRGHLVEAAKAMGGQPVGKDS</sequence>
<dbReference type="Pfam" id="PF22608">
    <property type="entry name" value="DNAX_ATPase_lid"/>
    <property type="match status" value="1"/>
</dbReference>
<evidence type="ECO:0000256" key="1">
    <source>
        <dbReference type="ARBA" id="ARBA00006360"/>
    </source>
</evidence>
<proteinExistence type="inferred from homology"/>
<feature type="region of interest" description="Disordered" evidence="12">
    <location>
        <begin position="355"/>
        <end position="388"/>
    </location>
</feature>
<reference evidence="14 15" key="1">
    <citation type="submission" date="2017-09" db="EMBL/GenBank/DDBJ databases">
        <title>Sequencing the genomes of two abundant thermophiles in Great Basin hot springs: Thermocrinis jamiesonii and novel Chloroflexi Thermoflexus hugenholtzii.</title>
        <authorList>
            <person name="Hedlund B."/>
        </authorList>
    </citation>
    <scope>NUCLEOTIDE SEQUENCE [LARGE SCALE GENOMIC DNA]</scope>
    <source>
        <strain evidence="14 15">G233</strain>
    </source>
</reference>
<dbReference type="SUPFAM" id="SSF52540">
    <property type="entry name" value="P-loop containing nucleoside triphosphate hydrolases"/>
    <property type="match status" value="1"/>
</dbReference>
<keyword evidence="3 11" id="KW-0548">Nucleotidyltransferase</keyword>
<gene>
    <name evidence="11" type="primary">dnaX</name>
    <name evidence="14" type="ORF">A9A59_1987</name>
</gene>
<evidence type="ECO:0000259" key="13">
    <source>
        <dbReference type="SMART" id="SM00382"/>
    </source>
</evidence>
<dbReference type="GO" id="GO:0006261">
    <property type="term" value="P:DNA-templated DNA replication"/>
    <property type="evidence" value="ECO:0007669"/>
    <property type="project" value="TreeGrafter"/>
</dbReference>
<dbReference type="GO" id="GO:0003677">
    <property type="term" value="F:DNA binding"/>
    <property type="evidence" value="ECO:0007669"/>
    <property type="project" value="InterPro"/>
</dbReference>
<dbReference type="EC" id="2.7.7.7" evidence="11"/>
<evidence type="ECO:0000256" key="3">
    <source>
        <dbReference type="ARBA" id="ARBA00022695"/>
    </source>
</evidence>